<evidence type="ECO:0000313" key="2">
    <source>
        <dbReference type="Proteomes" id="UP000789570"/>
    </source>
</evidence>
<accession>A0A9N9CVM5</accession>
<comment type="caution">
    <text evidence="1">The sequence shown here is derived from an EMBL/GenBank/DDBJ whole genome shotgun (WGS) entry which is preliminary data.</text>
</comment>
<protein>
    <submittedName>
        <fullName evidence="1">8986_t:CDS:1</fullName>
    </submittedName>
</protein>
<gene>
    <name evidence="1" type="ORF">FCALED_LOCUS9157</name>
</gene>
<dbReference type="AlphaFoldDB" id="A0A9N9CVM5"/>
<dbReference type="Proteomes" id="UP000789570">
    <property type="component" value="Unassembled WGS sequence"/>
</dbReference>
<organism evidence="1 2">
    <name type="scientific">Funneliformis caledonium</name>
    <dbReference type="NCBI Taxonomy" id="1117310"/>
    <lineage>
        <taxon>Eukaryota</taxon>
        <taxon>Fungi</taxon>
        <taxon>Fungi incertae sedis</taxon>
        <taxon>Mucoromycota</taxon>
        <taxon>Glomeromycotina</taxon>
        <taxon>Glomeromycetes</taxon>
        <taxon>Glomerales</taxon>
        <taxon>Glomeraceae</taxon>
        <taxon>Funneliformis</taxon>
    </lineage>
</organism>
<keyword evidence="2" id="KW-1185">Reference proteome</keyword>
<sequence>MADILDVNEKKRKCIEDETKSKYRDSIKRVPNSYYVVNRPIEALSQGLKADSDNKLNMKNIEFDQYIDDENFIQEKLLLNNSYILETIYFSREKYFLLFTSYQSEALQMRKTSDYQPLTNIC</sequence>
<evidence type="ECO:0000313" key="1">
    <source>
        <dbReference type="EMBL" id="CAG8612763.1"/>
    </source>
</evidence>
<proteinExistence type="predicted"/>
<reference evidence="1" key="1">
    <citation type="submission" date="2021-06" db="EMBL/GenBank/DDBJ databases">
        <authorList>
            <person name="Kallberg Y."/>
            <person name="Tangrot J."/>
            <person name="Rosling A."/>
        </authorList>
    </citation>
    <scope>NUCLEOTIDE SEQUENCE</scope>
    <source>
        <strain evidence="1">UK204</strain>
    </source>
</reference>
<dbReference type="EMBL" id="CAJVPQ010002923">
    <property type="protein sequence ID" value="CAG8612763.1"/>
    <property type="molecule type" value="Genomic_DNA"/>
</dbReference>
<dbReference type="OrthoDB" id="2433795at2759"/>
<name>A0A9N9CVM5_9GLOM</name>